<dbReference type="InterPro" id="IPR050090">
    <property type="entry name" value="Tyrosine_recombinase_XerCD"/>
</dbReference>
<dbReference type="PROSITE" id="PS51898">
    <property type="entry name" value="TYR_RECOMBINASE"/>
    <property type="match status" value="1"/>
</dbReference>
<protein>
    <submittedName>
        <fullName evidence="5">Site-specific recombinase XerD</fullName>
    </submittedName>
</protein>
<evidence type="ECO:0000256" key="1">
    <source>
        <dbReference type="ARBA" id="ARBA00008857"/>
    </source>
</evidence>
<accession>A0A9X0U749</accession>
<dbReference type="CDD" id="cd00796">
    <property type="entry name" value="INT_Rci_Hp1_C"/>
    <property type="match status" value="1"/>
</dbReference>
<name>A0A9X0U749_9BACT</name>
<dbReference type="Gene3D" id="1.10.443.10">
    <property type="entry name" value="Intergrase catalytic core"/>
    <property type="match status" value="1"/>
</dbReference>
<comment type="similarity">
    <text evidence="1">Belongs to the 'phage' integrase family.</text>
</comment>
<keyword evidence="6" id="KW-1185">Reference proteome</keyword>
<dbReference type="Proteomes" id="UP000535182">
    <property type="component" value="Unassembled WGS sequence"/>
</dbReference>
<evidence type="ECO:0000313" key="6">
    <source>
        <dbReference type="Proteomes" id="UP000535182"/>
    </source>
</evidence>
<keyword evidence="3" id="KW-0233">DNA recombination</keyword>
<dbReference type="InterPro" id="IPR002104">
    <property type="entry name" value="Integrase_catalytic"/>
</dbReference>
<dbReference type="Gene3D" id="1.10.150.130">
    <property type="match status" value="1"/>
</dbReference>
<gene>
    <name evidence="5" type="ORF">HDF14_005429</name>
</gene>
<dbReference type="SUPFAM" id="SSF56349">
    <property type="entry name" value="DNA breaking-rejoining enzymes"/>
    <property type="match status" value="1"/>
</dbReference>
<sequence>MIRKRIGTRQQAIDYINKVRHVRASGDGIVPATATEPVRTAAEAKEHTHGVLFGVLCDGLVKHIAKNPSEYKDQRNPPQRINRIKGAFGDRQAASIQPYEINEWLDTELAGLAPASKNRYKAMFSAIFTFGVEGKHRLQTNPARSLKQKKVKTALIRFLEPEEEKRLRSVLEKDVDACGPRNQQLRKRMLHRIYELDVAIGTGMRKGEQYSLVWPDVHLEKGELVARDTKNGTDRKVLLIPSVVKALRALKALSLTRKRRSNDLPNPSPADSVFGIGDNKNWFGSALRRAKIKNFRWHDLRHTFCSRLAQRGASLKVIQEAAGHKTIAMSARYAHMDKTSLLKGLALLED</sequence>
<reference evidence="5 6" key="1">
    <citation type="submission" date="2020-08" db="EMBL/GenBank/DDBJ databases">
        <title>Genomic Encyclopedia of Type Strains, Phase IV (KMG-V): Genome sequencing to study the core and pangenomes of soil and plant-associated prokaryotes.</title>
        <authorList>
            <person name="Whitman W."/>
        </authorList>
    </citation>
    <scope>NUCLEOTIDE SEQUENCE [LARGE SCALE GENOMIC DNA]</scope>
    <source>
        <strain evidence="5 6">X5P2</strain>
    </source>
</reference>
<dbReference type="InterPro" id="IPR010998">
    <property type="entry name" value="Integrase_recombinase_N"/>
</dbReference>
<dbReference type="PANTHER" id="PTHR30349">
    <property type="entry name" value="PHAGE INTEGRASE-RELATED"/>
    <property type="match status" value="1"/>
</dbReference>
<dbReference type="InterPro" id="IPR011010">
    <property type="entry name" value="DNA_brk_join_enz"/>
</dbReference>
<evidence type="ECO:0000256" key="3">
    <source>
        <dbReference type="ARBA" id="ARBA00023172"/>
    </source>
</evidence>
<dbReference type="EMBL" id="JACHEB010000018">
    <property type="protein sequence ID" value="MBB5331780.1"/>
    <property type="molecule type" value="Genomic_DNA"/>
</dbReference>
<evidence type="ECO:0000259" key="4">
    <source>
        <dbReference type="PROSITE" id="PS51898"/>
    </source>
</evidence>
<organism evidence="5 6">
    <name type="scientific">Tunturiibacter gelidiferens</name>
    <dbReference type="NCBI Taxonomy" id="3069689"/>
    <lineage>
        <taxon>Bacteria</taxon>
        <taxon>Pseudomonadati</taxon>
        <taxon>Acidobacteriota</taxon>
        <taxon>Terriglobia</taxon>
        <taxon>Terriglobales</taxon>
        <taxon>Acidobacteriaceae</taxon>
        <taxon>Tunturiibacter</taxon>
    </lineage>
</organism>
<dbReference type="AlphaFoldDB" id="A0A9X0U749"/>
<dbReference type="InterPro" id="IPR013762">
    <property type="entry name" value="Integrase-like_cat_sf"/>
</dbReference>
<dbReference type="GO" id="GO:0015074">
    <property type="term" value="P:DNA integration"/>
    <property type="evidence" value="ECO:0007669"/>
    <property type="project" value="InterPro"/>
</dbReference>
<dbReference type="PANTHER" id="PTHR30349:SF64">
    <property type="entry name" value="PROPHAGE INTEGRASE INTD-RELATED"/>
    <property type="match status" value="1"/>
</dbReference>
<dbReference type="GO" id="GO:0006310">
    <property type="term" value="P:DNA recombination"/>
    <property type="evidence" value="ECO:0007669"/>
    <property type="project" value="UniProtKB-KW"/>
</dbReference>
<feature type="domain" description="Tyr recombinase" evidence="4">
    <location>
        <begin position="154"/>
        <end position="346"/>
    </location>
</feature>
<dbReference type="GO" id="GO:0003677">
    <property type="term" value="F:DNA binding"/>
    <property type="evidence" value="ECO:0007669"/>
    <property type="project" value="UniProtKB-KW"/>
</dbReference>
<keyword evidence="2" id="KW-0238">DNA-binding</keyword>
<dbReference type="Pfam" id="PF00589">
    <property type="entry name" value="Phage_integrase"/>
    <property type="match status" value="1"/>
</dbReference>
<evidence type="ECO:0000313" key="5">
    <source>
        <dbReference type="EMBL" id="MBB5331780.1"/>
    </source>
</evidence>
<dbReference type="RefSeq" id="WP_183981563.1">
    <property type="nucleotide sequence ID" value="NZ_JACHEB010000018.1"/>
</dbReference>
<comment type="caution">
    <text evidence="5">The sequence shown here is derived from an EMBL/GenBank/DDBJ whole genome shotgun (WGS) entry which is preliminary data.</text>
</comment>
<evidence type="ECO:0000256" key="2">
    <source>
        <dbReference type="ARBA" id="ARBA00023125"/>
    </source>
</evidence>
<proteinExistence type="inferred from homology"/>